<keyword evidence="4" id="KW-1185">Reference proteome</keyword>
<comment type="caution">
    <text evidence="3">The sequence shown here is derived from an EMBL/GenBank/DDBJ whole genome shotgun (WGS) entry which is preliminary data.</text>
</comment>
<dbReference type="Proteomes" id="UP000028252">
    <property type="component" value="Unassembled WGS sequence"/>
</dbReference>
<organism evidence="3 4">
    <name type="scientific">Marinobacterium lacunae</name>
    <dbReference type="NCBI Taxonomy" id="1232683"/>
    <lineage>
        <taxon>Bacteria</taxon>
        <taxon>Pseudomonadati</taxon>
        <taxon>Pseudomonadota</taxon>
        <taxon>Gammaproteobacteria</taxon>
        <taxon>Oceanospirillales</taxon>
        <taxon>Oceanospirillaceae</taxon>
        <taxon>Marinobacterium</taxon>
    </lineage>
</organism>
<dbReference type="eggNOG" id="COG3144">
    <property type="taxonomic scope" value="Bacteria"/>
</dbReference>
<evidence type="ECO:0000259" key="2">
    <source>
        <dbReference type="Pfam" id="PF02120"/>
    </source>
</evidence>
<dbReference type="InterPro" id="IPR021136">
    <property type="entry name" value="Flagellar_hook_control-like_C"/>
</dbReference>
<accession>A0A081G0J3</accession>
<evidence type="ECO:0000313" key="3">
    <source>
        <dbReference type="EMBL" id="KEA64298.1"/>
    </source>
</evidence>
<protein>
    <submittedName>
        <fullName evidence="3">Flagellar hook-length control protein FliK</fullName>
    </submittedName>
</protein>
<gene>
    <name evidence="3" type="ORF">ADIMK_1544</name>
</gene>
<dbReference type="RefSeq" id="WP_036185864.1">
    <property type="nucleotide sequence ID" value="NZ_JMQN01000018.1"/>
</dbReference>
<sequence length="623" mass="62976">MPASSVSLSNISVATVSVASTPVATRDSGPVSQGSDTGQSFGHWMQQMRNAGSDHARADGESLPEEGKTLPAERQAAADEEATQEGDSTGSAARGSGSDARSGEDEVEGDVAAQGAVEAEQLSGGSDQVADEAAGEQVVDLEVDLDVEQVGQADMEDSPSTDAAEENVATQSPVVDTESEGESQEAQSGADGVAVKNSVPDLPEQAARSDVREAALQNHGRGRSVEEGEANHGQRVSSIARADKSEQLAGESAKADVSASEGVSPEQGRVAVGERSGEASPTVEPVEAESANAEGVATASVAPAVAKDNADSSGQGGEAQSPDPAQPVTLSASASDPQGEVTVSEIEGGAQAAVDVAVVSRAPESSERAISARDSVARAEASQAPANGQASITVMDGSSSGGQAGTGQSDSRGSHRTMEQLVASDTTKEPSKAAGENGDRSAQNAVQRSAPLSGEARVAADSSGVNVGTQAQSATSAAQASAAAMQRLQDPAWSQAMGQRAIMMAQYGPRVAEIKLDPPELGAMQIRIQVSAKDQVSVSFSSPHPAVRDAIEQQMPRLREMFAEQGLELGQSSVSDQSSNTGGDGSAQARAQGGSGGYGEAEDVSDPVVAARTVPIGLVDYYA</sequence>
<dbReference type="PANTHER" id="PTHR37533:SF2">
    <property type="entry name" value="FLAGELLAR HOOK-LENGTH CONTROL PROTEIN"/>
    <property type="match status" value="1"/>
</dbReference>
<feature type="compositionally biased region" description="Low complexity" evidence="1">
    <location>
        <begin position="86"/>
        <end position="100"/>
    </location>
</feature>
<feature type="compositionally biased region" description="Polar residues" evidence="1">
    <location>
        <begin position="30"/>
        <end position="40"/>
    </location>
</feature>
<proteinExistence type="predicted"/>
<evidence type="ECO:0000256" key="1">
    <source>
        <dbReference type="SAM" id="MobiDB-lite"/>
    </source>
</evidence>
<keyword evidence="3" id="KW-0966">Cell projection</keyword>
<feature type="compositionally biased region" description="Polar residues" evidence="1">
    <location>
        <begin position="570"/>
        <end position="581"/>
    </location>
</feature>
<feature type="compositionally biased region" description="Basic and acidic residues" evidence="1">
    <location>
        <begin position="223"/>
        <end position="232"/>
    </location>
</feature>
<feature type="compositionally biased region" description="Basic and acidic residues" evidence="1">
    <location>
        <begin position="52"/>
        <end position="68"/>
    </location>
</feature>
<keyword evidence="3" id="KW-0282">Flagellum</keyword>
<feature type="domain" description="Flagellar hook-length control protein-like C-terminal" evidence="2">
    <location>
        <begin position="499"/>
        <end position="582"/>
    </location>
</feature>
<keyword evidence="3" id="KW-0969">Cilium</keyword>
<dbReference type="STRING" id="1232683.ADIMK_1544"/>
<name>A0A081G0J3_9GAMM</name>
<dbReference type="InterPro" id="IPR052563">
    <property type="entry name" value="FliK"/>
</dbReference>
<reference evidence="3 4" key="1">
    <citation type="submission" date="2014-04" db="EMBL/GenBank/DDBJ databases">
        <title>Marinobacterium kochiensis sp. nov., isolated from sediment sample collected from Kochi backwaters in Kerala, India.</title>
        <authorList>
            <person name="Singh A."/>
            <person name="Pinnaka A.K."/>
        </authorList>
    </citation>
    <scope>NUCLEOTIDE SEQUENCE [LARGE SCALE GENOMIC DNA]</scope>
    <source>
        <strain evidence="3 4">AK27</strain>
    </source>
</reference>
<feature type="region of interest" description="Disordered" evidence="1">
    <location>
        <begin position="20"/>
        <end position="347"/>
    </location>
</feature>
<feature type="compositionally biased region" description="Basic and acidic residues" evidence="1">
    <location>
        <begin position="364"/>
        <end position="377"/>
    </location>
</feature>
<dbReference type="PATRIC" id="fig|1232683.4.peg.1524"/>
<feature type="compositionally biased region" description="Acidic residues" evidence="1">
    <location>
        <begin position="154"/>
        <end position="165"/>
    </location>
</feature>
<evidence type="ECO:0000313" key="4">
    <source>
        <dbReference type="Proteomes" id="UP000028252"/>
    </source>
</evidence>
<dbReference type="InterPro" id="IPR038610">
    <property type="entry name" value="FliK-like_C_sf"/>
</dbReference>
<dbReference type="AlphaFoldDB" id="A0A081G0J3"/>
<dbReference type="CDD" id="cd17470">
    <property type="entry name" value="T3SS_Flik_C"/>
    <property type="match status" value="1"/>
</dbReference>
<feature type="region of interest" description="Disordered" evidence="1">
    <location>
        <begin position="360"/>
        <end position="464"/>
    </location>
</feature>
<dbReference type="EMBL" id="JMQN01000018">
    <property type="protein sequence ID" value="KEA64298.1"/>
    <property type="molecule type" value="Genomic_DNA"/>
</dbReference>
<feature type="region of interest" description="Disordered" evidence="1">
    <location>
        <begin position="567"/>
        <end position="606"/>
    </location>
</feature>
<feature type="compositionally biased region" description="Acidic residues" evidence="1">
    <location>
        <begin position="129"/>
        <end position="147"/>
    </location>
</feature>
<dbReference type="Pfam" id="PF02120">
    <property type="entry name" value="Flg_hook"/>
    <property type="match status" value="1"/>
</dbReference>
<dbReference type="PANTHER" id="PTHR37533">
    <property type="entry name" value="FLAGELLAR HOOK-LENGTH CONTROL PROTEIN"/>
    <property type="match status" value="1"/>
</dbReference>
<dbReference type="Gene3D" id="3.30.750.140">
    <property type="match status" value="1"/>
</dbReference>